<accession>A0A0C3B5B8</accession>
<name>A0A0C3B5B8_SERVB</name>
<evidence type="ECO:0000313" key="3">
    <source>
        <dbReference type="Proteomes" id="UP000054097"/>
    </source>
</evidence>
<keyword evidence="1" id="KW-0472">Membrane</keyword>
<reference evidence="2 3" key="1">
    <citation type="submission" date="2014-04" db="EMBL/GenBank/DDBJ databases">
        <authorList>
            <consortium name="DOE Joint Genome Institute"/>
            <person name="Kuo A."/>
            <person name="Zuccaro A."/>
            <person name="Kohler A."/>
            <person name="Nagy L.G."/>
            <person name="Floudas D."/>
            <person name="Copeland A."/>
            <person name="Barry K.W."/>
            <person name="Cichocki N."/>
            <person name="Veneault-Fourrey C."/>
            <person name="LaButti K."/>
            <person name="Lindquist E.A."/>
            <person name="Lipzen A."/>
            <person name="Lundell T."/>
            <person name="Morin E."/>
            <person name="Murat C."/>
            <person name="Sun H."/>
            <person name="Tunlid A."/>
            <person name="Henrissat B."/>
            <person name="Grigoriev I.V."/>
            <person name="Hibbett D.S."/>
            <person name="Martin F."/>
            <person name="Nordberg H.P."/>
            <person name="Cantor M.N."/>
            <person name="Hua S.X."/>
        </authorList>
    </citation>
    <scope>NUCLEOTIDE SEQUENCE [LARGE SCALE GENOMIC DNA]</scope>
    <source>
        <strain evidence="2 3">MAFF 305830</strain>
    </source>
</reference>
<dbReference type="HOGENOM" id="CLU_000288_6_5_1"/>
<organism evidence="2 3">
    <name type="scientific">Serendipita vermifera MAFF 305830</name>
    <dbReference type="NCBI Taxonomy" id="933852"/>
    <lineage>
        <taxon>Eukaryota</taxon>
        <taxon>Fungi</taxon>
        <taxon>Dikarya</taxon>
        <taxon>Basidiomycota</taxon>
        <taxon>Agaricomycotina</taxon>
        <taxon>Agaricomycetes</taxon>
        <taxon>Sebacinales</taxon>
        <taxon>Serendipitaceae</taxon>
        <taxon>Serendipita</taxon>
    </lineage>
</organism>
<reference evidence="3" key="2">
    <citation type="submission" date="2015-01" db="EMBL/GenBank/DDBJ databases">
        <title>Evolutionary Origins and Diversification of the Mycorrhizal Mutualists.</title>
        <authorList>
            <consortium name="DOE Joint Genome Institute"/>
            <consortium name="Mycorrhizal Genomics Consortium"/>
            <person name="Kohler A."/>
            <person name="Kuo A."/>
            <person name="Nagy L.G."/>
            <person name="Floudas D."/>
            <person name="Copeland A."/>
            <person name="Barry K.W."/>
            <person name="Cichocki N."/>
            <person name="Veneault-Fourrey C."/>
            <person name="LaButti K."/>
            <person name="Lindquist E.A."/>
            <person name="Lipzen A."/>
            <person name="Lundell T."/>
            <person name="Morin E."/>
            <person name="Murat C."/>
            <person name="Riley R."/>
            <person name="Ohm R."/>
            <person name="Sun H."/>
            <person name="Tunlid A."/>
            <person name="Henrissat B."/>
            <person name="Grigoriev I.V."/>
            <person name="Hibbett D.S."/>
            <person name="Martin F."/>
        </authorList>
    </citation>
    <scope>NUCLEOTIDE SEQUENCE [LARGE SCALE GENOMIC DNA]</scope>
    <source>
        <strain evidence="3">MAFF 305830</strain>
    </source>
</reference>
<proteinExistence type="predicted"/>
<feature type="non-terminal residue" evidence="2">
    <location>
        <position position="280"/>
    </location>
</feature>
<dbReference type="OrthoDB" id="3266532at2759"/>
<feature type="transmembrane region" description="Helical" evidence="1">
    <location>
        <begin position="207"/>
        <end position="228"/>
    </location>
</feature>
<evidence type="ECO:0000313" key="2">
    <source>
        <dbReference type="EMBL" id="KIM32010.1"/>
    </source>
</evidence>
<dbReference type="STRING" id="933852.A0A0C3B5B8"/>
<keyword evidence="3" id="KW-1185">Reference proteome</keyword>
<protein>
    <submittedName>
        <fullName evidence="2">Uncharacterized protein</fullName>
    </submittedName>
</protein>
<feature type="transmembrane region" description="Helical" evidence="1">
    <location>
        <begin position="249"/>
        <end position="270"/>
    </location>
</feature>
<dbReference type="EMBL" id="KN824281">
    <property type="protein sequence ID" value="KIM32010.1"/>
    <property type="molecule type" value="Genomic_DNA"/>
</dbReference>
<gene>
    <name evidence="2" type="ORF">M408DRAFT_63943</name>
</gene>
<evidence type="ECO:0000256" key="1">
    <source>
        <dbReference type="SAM" id="Phobius"/>
    </source>
</evidence>
<keyword evidence="1" id="KW-0812">Transmembrane</keyword>
<keyword evidence="1" id="KW-1133">Transmembrane helix</keyword>
<dbReference type="AlphaFoldDB" id="A0A0C3B5B8"/>
<dbReference type="Proteomes" id="UP000054097">
    <property type="component" value="Unassembled WGS sequence"/>
</dbReference>
<sequence>MKYRNPKPPLDRLLEGPSEEASVELYKLYLAAIESRVDSEEAESRLIARLVIGVAPHRALCDKSIAAFSGLELGIVSSWVDDLGSLLYRDHTINGGIRVRHISILEYLTGRFCPLDFRVDLKQADVELSMYSLQTMMTELRFNICGLESSYRSNSEIDNLSERVQENVSDILQYSCLHWSSHLCSNSDPASKDTCETLDKFLRGEYLFYWLEVLSVMSQVPVAIMALRKIIACSRVRKFDDGVVNLAKDVLRFVLAFITPISTSAPYIYLSALPFTPSES</sequence>